<comment type="caution">
    <text evidence="2">The sequence shown here is derived from an EMBL/GenBank/DDBJ whole genome shotgun (WGS) entry which is preliminary data.</text>
</comment>
<evidence type="ECO:0000259" key="1">
    <source>
        <dbReference type="Pfam" id="PF26442"/>
    </source>
</evidence>
<name>A0ABX2LDV1_9EURY</name>
<dbReference type="Pfam" id="PF26442">
    <property type="entry name" value="Halo_toxin"/>
    <property type="match status" value="1"/>
</dbReference>
<dbReference type="SUPFAM" id="SSF161187">
    <property type="entry name" value="YfgJ-like"/>
    <property type="match status" value="1"/>
</dbReference>
<protein>
    <recommendedName>
        <fullName evidence="1">RelE toxin-related domain-containing protein</fullName>
    </recommendedName>
</protein>
<evidence type="ECO:0000313" key="2">
    <source>
        <dbReference type="EMBL" id="NUC73028.1"/>
    </source>
</evidence>
<reference evidence="2 3" key="1">
    <citation type="submission" date="2020-06" db="EMBL/GenBank/DDBJ databases">
        <title>Haloterrigena sp. nov., an extremely halophilic archaeon isolated from a saline sediment.</title>
        <authorList>
            <person name="Liu B.-B."/>
        </authorList>
    </citation>
    <scope>NUCLEOTIDE SEQUENCE [LARGE SCALE GENOMIC DNA]</scope>
    <source>
        <strain evidence="2 3">SYSU A558-1</strain>
    </source>
</reference>
<accession>A0ABX2LDV1</accession>
<dbReference type="EMBL" id="JABUQZ010000001">
    <property type="protein sequence ID" value="NUC73028.1"/>
    <property type="molecule type" value="Genomic_DNA"/>
</dbReference>
<dbReference type="RefSeq" id="WP_174680898.1">
    <property type="nucleotide sequence ID" value="NZ_JABUQZ010000001.1"/>
</dbReference>
<keyword evidence="3" id="KW-1185">Reference proteome</keyword>
<dbReference type="InterPro" id="IPR058996">
    <property type="entry name" value="Toxin-rel_dom"/>
</dbReference>
<gene>
    <name evidence="2" type="ORF">HTZ84_12015</name>
</gene>
<evidence type="ECO:0000313" key="3">
    <source>
        <dbReference type="Proteomes" id="UP001016761"/>
    </source>
</evidence>
<feature type="domain" description="RelE toxin-related" evidence="1">
    <location>
        <begin position="17"/>
        <end position="73"/>
    </location>
</feature>
<proteinExistence type="predicted"/>
<sequence>MTVRSFHAVNGQLPVFEQHAEERYQERIPVENPIPMYEAYHNSLRCMIEDDCEARVYPEYDIVFVKRGAVVKTELVADYDRMTVQRAIWCAECGKPFKTDLRCPYCGQPIEGRETDGVIDITIAGGE</sequence>
<organism evidence="2 3">
    <name type="scientific">Haloterrigena gelatinilytica</name>
    <dbReference type="NCBI Taxonomy" id="2741724"/>
    <lineage>
        <taxon>Archaea</taxon>
        <taxon>Methanobacteriati</taxon>
        <taxon>Methanobacteriota</taxon>
        <taxon>Stenosarchaea group</taxon>
        <taxon>Halobacteria</taxon>
        <taxon>Halobacteriales</taxon>
        <taxon>Natrialbaceae</taxon>
        <taxon>Haloterrigena</taxon>
    </lineage>
</organism>
<dbReference type="Proteomes" id="UP001016761">
    <property type="component" value="Unassembled WGS sequence"/>
</dbReference>